<dbReference type="KEGG" id="cten:18250890"/>
<dbReference type="Proteomes" id="UP000000707">
    <property type="component" value="Unassembled WGS sequence"/>
</dbReference>
<evidence type="ECO:0000256" key="2">
    <source>
        <dbReference type="SAM" id="Coils"/>
    </source>
</evidence>
<comment type="subcellular location">
    <subcellularLocation>
        <location evidence="1">Mitochondrion inner membrane</location>
    </subcellularLocation>
</comment>
<dbReference type="OrthoDB" id="2399148at2759"/>
<name>G3BEJ5_CANTC</name>
<sequence>MARSFYEDDEVVITKPGYNAEISKDLKQQQGAHGDVSLVKGMTIRTVPYLESSLNKARLYLHDKLSVIEAEIDTQISATRNELNTLSTKVSTSIKDPVLPNIIYILTLTLTGSILASKSSLPTRFLAPTLFGTASFAYYMPQTFQGTKAKLVYFESEKFPEVFQQQSKILKELDNQKTQLEATLASTETSLTTVVHDARVYIYDLFK</sequence>
<dbReference type="RefSeq" id="XP_006689772.1">
    <property type="nucleotide sequence ID" value="XM_006689709.1"/>
</dbReference>
<dbReference type="eggNOG" id="ENOG502S99Y">
    <property type="taxonomic scope" value="Eukaryota"/>
</dbReference>
<dbReference type="GeneID" id="18250890"/>
<gene>
    <name evidence="3" type="ORF">CANTEDRAFT_99945</name>
</gene>
<feature type="coiled-coil region" evidence="2">
    <location>
        <begin position="163"/>
        <end position="190"/>
    </location>
</feature>
<dbReference type="HOGENOM" id="CLU_086433_0_0_1"/>
<comment type="function">
    <text evidence="1">Component of the MICOS complex, a large protein complex of the mitochondrial inner membrane that plays crucial roles in the maintenance of crista junctions, inner membrane architecture, and formation of contact sites to the outer membrane.</text>
</comment>
<keyword evidence="1" id="KW-0496">Mitochondrion</keyword>
<keyword evidence="1" id="KW-0999">Mitochondrion inner membrane</keyword>
<evidence type="ECO:0000313" key="3">
    <source>
        <dbReference type="EMBL" id="EGV60558.1"/>
    </source>
</evidence>
<keyword evidence="4" id="KW-1185">Reference proteome</keyword>
<protein>
    <recommendedName>
        <fullName evidence="1">MICOS complex subunit</fullName>
    </recommendedName>
</protein>
<accession>G3BEJ5</accession>
<keyword evidence="2" id="KW-0175">Coiled coil</keyword>
<dbReference type="AlphaFoldDB" id="G3BEJ5"/>
<reference evidence="3 4" key="1">
    <citation type="journal article" date="2011" name="Proc. Natl. Acad. Sci. U.S.A.">
        <title>Comparative genomics of xylose-fermenting fungi for enhanced biofuel production.</title>
        <authorList>
            <person name="Wohlbach D.J."/>
            <person name="Kuo A."/>
            <person name="Sato T.K."/>
            <person name="Potts K.M."/>
            <person name="Salamov A.A."/>
            <person name="LaButti K.M."/>
            <person name="Sun H."/>
            <person name="Clum A."/>
            <person name="Pangilinan J.L."/>
            <person name="Lindquist E.A."/>
            <person name="Lucas S."/>
            <person name="Lapidus A."/>
            <person name="Jin M."/>
            <person name="Gunawan C."/>
            <person name="Balan V."/>
            <person name="Dale B.E."/>
            <person name="Jeffries T.W."/>
            <person name="Zinkel R."/>
            <person name="Barry K.W."/>
            <person name="Grigoriev I.V."/>
            <person name="Gasch A.P."/>
        </authorList>
    </citation>
    <scope>NUCLEOTIDE SEQUENCE [LARGE SCALE GENOMIC DNA]</scope>
    <source>
        <strain evidence="4">ATCC 10573 / BCRC 21748 / CBS 615 / JCM 9827 / NBRC 10315 / NRRL Y-1498 / VKM Y-70</strain>
    </source>
</reference>
<dbReference type="STRING" id="590646.G3BEJ5"/>
<comment type="subunit">
    <text evidence="1">Component of the mitochondrial contact site and cristae organizing system (MICOS) complex.</text>
</comment>
<organism evidence="4">
    <name type="scientific">Candida tenuis (strain ATCC 10573 / BCRC 21748 / CBS 615 / JCM 9827 / NBRC 10315 / NRRL Y-1498 / VKM Y-70)</name>
    <name type="common">Yeast</name>
    <name type="synonym">Yamadazyma tenuis</name>
    <dbReference type="NCBI Taxonomy" id="590646"/>
    <lineage>
        <taxon>Eukaryota</taxon>
        <taxon>Fungi</taxon>
        <taxon>Dikarya</taxon>
        <taxon>Ascomycota</taxon>
        <taxon>Saccharomycotina</taxon>
        <taxon>Pichiomycetes</taxon>
        <taxon>Debaryomycetaceae</taxon>
        <taxon>Yamadazyma</taxon>
    </lineage>
</organism>
<dbReference type="InterPro" id="IPR019166">
    <property type="entry name" value="MIC26/MIC27"/>
</dbReference>
<dbReference type="EMBL" id="GL996528">
    <property type="protein sequence ID" value="EGV60558.1"/>
    <property type="molecule type" value="Genomic_DNA"/>
</dbReference>
<proteinExistence type="predicted"/>
<dbReference type="InterPro" id="IPR033181">
    <property type="entry name" value="Mic26_fungi"/>
</dbReference>
<dbReference type="GO" id="GO:0044284">
    <property type="term" value="C:mitochondrial crista junction"/>
    <property type="evidence" value="ECO:0007669"/>
    <property type="project" value="TreeGrafter"/>
</dbReference>
<dbReference type="GO" id="GO:0061617">
    <property type="term" value="C:MICOS complex"/>
    <property type="evidence" value="ECO:0007669"/>
    <property type="project" value="UniProtKB-UniRule"/>
</dbReference>
<keyword evidence="1" id="KW-0472">Membrane</keyword>
<dbReference type="Pfam" id="PF09769">
    <property type="entry name" value="ApoO"/>
    <property type="match status" value="1"/>
</dbReference>
<dbReference type="GO" id="GO:0042407">
    <property type="term" value="P:cristae formation"/>
    <property type="evidence" value="ECO:0007669"/>
    <property type="project" value="InterPro"/>
</dbReference>
<dbReference type="PANTHER" id="PTHR28268">
    <property type="entry name" value="MICOS SUBUNIT MIC26"/>
    <property type="match status" value="1"/>
</dbReference>
<evidence type="ECO:0000313" key="4">
    <source>
        <dbReference type="Proteomes" id="UP000000707"/>
    </source>
</evidence>
<dbReference type="PANTHER" id="PTHR28268:SF1">
    <property type="entry name" value="MICOS SUBUNIT MIC26"/>
    <property type="match status" value="1"/>
</dbReference>
<evidence type="ECO:0000256" key="1">
    <source>
        <dbReference type="RuleBase" id="RU363021"/>
    </source>
</evidence>